<dbReference type="PANTHER" id="PTHR43546:SF8">
    <property type="entry name" value="METALLO-BETA-LACTAMASE DOMAIN-CONTAINING PROTEIN"/>
    <property type="match status" value="1"/>
</dbReference>
<sequence>MAYKYGNVEITFLKHAGFKIKGSKTIYIDPYDLPDGLEKADYIFVTHDHFDHKDIGSIRRLSKHDTTVVIPSGCLLEGYRTCELDIGEEEDLNGVKVKTVPAYNIDKPFHPKGIGVGYIIEMDGVRIYHAGDTDFIPEMKDVEADIALIPVGGKYTMDMEQAKKAIEVIKAKVVVPMHYGTLPETKADVEKLKSDRVVVLEPEFK</sequence>
<dbReference type="EMBL" id="CP005290">
    <property type="protein sequence ID" value="AGK61201.1"/>
    <property type="molecule type" value="Genomic_DNA"/>
</dbReference>
<gene>
    <name evidence="1" type="ORF">Asulf_01203</name>
</gene>
<dbReference type="GeneID" id="15392844"/>
<dbReference type="Gene3D" id="3.60.15.10">
    <property type="entry name" value="Ribonuclease Z/Hydroxyacylglutathione hydrolase-like"/>
    <property type="match status" value="1"/>
</dbReference>
<dbReference type="HOGENOM" id="CLU_070010_0_1_2"/>
<dbReference type="GO" id="GO:0016787">
    <property type="term" value="F:hydrolase activity"/>
    <property type="evidence" value="ECO:0007669"/>
    <property type="project" value="UniProtKB-KW"/>
</dbReference>
<dbReference type="Pfam" id="PF13483">
    <property type="entry name" value="Lactamase_B_3"/>
    <property type="match status" value="1"/>
</dbReference>
<keyword evidence="2" id="KW-1185">Reference proteome</keyword>
<dbReference type="SUPFAM" id="SSF56281">
    <property type="entry name" value="Metallo-hydrolase/oxidoreductase"/>
    <property type="match status" value="1"/>
</dbReference>
<accession>N0BKZ1</accession>
<dbReference type="KEGG" id="ast:Asulf_01203"/>
<keyword evidence="1" id="KW-0378">Hydrolase</keyword>
<protein>
    <submittedName>
        <fullName evidence="1">Putative Zn-dependent hydrolases of the beta-lactamase fold protein</fullName>
    </submittedName>
</protein>
<dbReference type="Proteomes" id="UP000013307">
    <property type="component" value="Chromosome"/>
</dbReference>
<dbReference type="PANTHER" id="PTHR43546">
    <property type="entry name" value="UPF0173 METAL-DEPENDENT HYDROLASE MJ1163-RELATED"/>
    <property type="match status" value="1"/>
</dbReference>
<evidence type="ECO:0000313" key="2">
    <source>
        <dbReference type="Proteomes" id="UP000013307"/>
    </source>
</evidence>
<proteinExistence type="predicted"/>
<dbReference type="InterPro" id="IPR050114">
    <property type="entry name" value="UPF0173_UPF0282_UlaG_hydrolase"/>
</dbReference>
<dbReference type="RefSeq" id="WP_015590799.1">
    <property type="nucleotide sequence ID" value="NC_021169.1"/>
</dbReference>
<dbReference type="eggNOG" id="arCOG00497">
    <property type="taxonomic scope" value="Archaea"/>
</dbReference>
<dbReference type="InterPro" id="IPR036866">
    <property type="entry name" value="RibonucZ/Hydroxyglut_hydro"/>
</dbReference>
<reference evidence="1 2" key="1">
    <citation type="journal article" date="2013" name="Genome Announc.">
        <title>Complete Genome Sequence of the Thermophilic and Facultatively Chemolithoautotrophic Sulfate Reducer Archaeoglobus sulfaticallidus Strain PM70-1T.</title>
        <authorList>
            <person name="Stokke R."/>
            <person name="Hocking W.P."/>
            <person name="Steinsbu B.O."/>
            <person name="Steen I.H."/>
        </authorList>
    </citation>
    <scope>NUCLEOTIDE SEQUENCE [LARGE SCALE GENOMIC DNA]</scope>
    <source>
        <strain evidence="1">PM70-1</strain>
    </source>
</reference>
<evidence type="ECO:0000313" key="1">
    <source>
        <dbReference type="EMBL" id="AGK61201.1"/>
    </source>
</evidence>
<organism evidence="1 2">
    <name type="scientific">Archaeoglobus sulfaticallidus PM70-1</name>
    <dbReference type="NCBI Taxonomy" id="387631"/>
    <lineage>
        <taxon>Archaea</taxon>
        <taxon>Methanobacteriati</taxon>
        <taxon>Methanobacteriota</taxon>
        <taxon>Archaeoglobi</taxon>
        <taxon>Archaeoglobales</taxon>
        <taxon>Archaeoglobaceae</taxon>
        <taxon>Archaeoglobus</taxon>
    </lineage>
</organism>
<name>N0BKZ1_9EURY</name>
<dbReference type="STRING" id="387631.Asulf_01203"/>
<dbReference type="AlphaFoldDB" id="N0BKZ1"/>